<name>C6S681_NEIML</name>
<dbReference type="SUPFAM" id="SSF54060">
    <property type="entry name" value="His-Me finger endonucleases"/>
    <property type="match status" value="1"/>
</dbReference>
<proteinExistence type="predicted"/>
<evidence type="ECO:0000313" key="2">
    <source>
        <dbReference type="Proteomes" id="UP000002054"/>
    </source>
</evidence>
<gene>
    <name evidence="1" type="ordered locus">NMO_0704</name>
</gene>
<evidence type="ECO:0008006" key="3">
    <source>
        <dbReference type="Google" id="ProtNLM"/>
    </source>
</evidence>
<dbReference type="Pfam" id="PF05265">
    <property type="entry name" value="DUF723"/>
    <property type="match status" value="1"/>
</dbReference>
<dbReference type="KEGG" id="nmi:NMO_0704"/>
<accession>C6S681</accession>
<organism evidence="1 2">
    <name type="scientific">Neisseria meningitidis (strain alpha14)</name>
    <dbReference type="NCBI Taxonomy" id="662598"/>
    <lineage>
        <taxon>Bacteria</taxon>
        <taxon>Pseudomonadati</taxon>
        <taxon>Pseudomonadota</taxon>
        <taxon>Betaproteobacteria</taxon>
        <taxon>Neisseriales</taxon>
        <taxon>Neisseriaceae</taxon>
        <taxon>Neisseria</taxon>
    </lineage>
</organism>
<dbReference type="InterPro" id="IPR007929">
    <property type="entry name" value="DUF723"/>
</dbReference>
<dbReference type="Gene3D" id="3.90.75.20">
    <property type="match status" value="1"/>
</dbReference>
<dbReference type="InterPro" id="IPR044925">
    <property type="entry name" value="His-Me_finger_sf"/>
</dbReference>
<dbReference type="RefSeq" id="WP_015815417.1">
    <property type="nucleotide sequence ID" value="NC_013016.1"/>
</dbReference>
<dbReference type="EMBL" id="AM889136">
    <property type="protein sequence ID" value="CBA05048.1"/>
    <property type="molecule type" value="Genomic_DNA"/>
</dbReference>
<dbReference type="AlphaFoldDB" id="C6S681"/>
<reference evidence="1 2" key="1">
    <citation type="journal article" date="2008" name="Proc. Natl. Acad. Sci. U.S.A.">
        <title>Whole-genome comparison of disease and carriage strains provides insights into virulence evolution in Neisseria meningitidis.</title>
        <authorList>
            <person name="Schoen C."/>
            <person name="Blom J."/>
            <person name="Claus H."/>
            <person name="Schramm-Glueck A."/>
            <person name="Brandt P."/>
            <person name="Mueller T."/>
            <person name="Goesmann A."/>
            <person name="Joseph B."/>
            <person name="Konietzny S."/>
            <person name="Kurzai O."/>
            <person name="Schmitt C."/>
            <person name="Friedrich T."/>
            <person name="Linke B."/>
            <person name="Vogel U."/>
            <person name="Frosch M."/>
        </authorList>
    </citation>
    <scope>NUCLEOTIDE SEQUENCE [LARGE SCALE GENOMIC DNA]</scope>
    <source>
        <strain evidence="2">alpha14</strain>
    </source>
</reference>
<evidence type="ECO:0000313" key="1">
    <source>
        <dbReference type="EMBL" id="CBA05048.1"/>
    </source>
</evidence>
<dbReference type="Proteomes" id="UP000002054">
    <property type="component" value="Chromosome"/>
</dbReference>
<sequence>MPKISSIVSANLRYQKIFPDKELIVYTRSAAPTTIRCPIHGEVPSGTLDSLLRTKHGCPECNKLTRSEYLRGNPANAKVVRVFDSLSGKTLEFVSASAAARGLETNLGNIRSRLSGRVSVDNLIQDRYKVLLDSTDCVTQTPQKVLPEGFKLVEGFENYALNRLGQVYNVKYGRLLTPSFSNSANAVIISLYSNGEAVSIFLAKLMLQTFRPDEPLPKRITYKDGDRRNCSLDNLA</sequence>
<protein>
    <recommendedName>
        <fullName evidence="3">DUF723 domain-containing protein</fullName>
    </recommendedName>
</protein>
<dbReference type="HOGENOM" id="CLU_1174424_0_0_4"/>